<name>A0ABU6K382_9RHOO</name>
<evidence type="ECO:0000313" key="8">
    <source>
        <dbReference type="Proteomes" id="UP001331561"/>
    </source>
</evidence>
<feature type="chain" id="PRO_5045883815" evidence="5">
    <location>
        <begin position="21"/>
        <end position="724"/>
    </location>
</feature>
<evidence type="ECO:0000256" key="2">
    <source>
        <dbReference type="ARBA" id="ARBA00022801"/>
    </source>
</evidence>
<dbReference type="SUPFAM" id="SSF49265">
    <property type="entry name" value="Fibronectin type III"/>
    <property type="match status" value="1"/>
</dbReference>
<dbReference type="InterPro" id="IPR006626">
    <property type="entry name" value="PbH1"/>
</dbReference>
<dbReference type="InterPro" id="IPR051801">
    <property type="entry name" value="GH28_Enzymes"/>
</dbReference>
<dbReference type="Gene3D" id="2.60.40.10">
    <property type="entry name" value="Immunoglobulins"/>
    <property type="match status" value="1"/>
</dbReference>
<keyword evidence="2 4" id="KW-0378">Hydrolase</keyword>
<reference evidence="7 8" key="1">
    <citation type="submission" date="2024-01" db="EMBL/GenBank/DDBJ databases">
        <title>Uliginosibacterium soil sp. nov.</title>
        <authorList>
            <person name="Lv Y."/>
        </authorList>
    </citation>
    <scope>NUCLEOTIDE SEQUENCE [LARGE SCALE GENOMIC DNA]</scope>
    <source>
        <strain evidence="7 8">H3</strain>
    </source>
</reference>
<dbReference type="SUPFAM" id="SSF51126">
    <property type="entry name" value="Pectin lyase-like"/>
    <property type="match status" value="1"/>
</dbReference>
<dbReference type="InterPro" id="IPR000743">
    <property type="entry name" value="Glyco_hydro_28"/>
</dbReference>
<keyword evidence="3 4" id="KW-0326">Glycosidase</keyword>
<dbReference type="InterPro" id="IPR012334">
    <property type="entry name" value="Pectin_lyas_fold"/>
</dbReference>
<dbReference type="RefSeq" id="WP_327598982.1">
    <property type="nucleotide sequence ID" value="NZ_JAYXHS010000002.1"/>
</dbReference>
<dbReference type="GO" id="GO:0016787">
    <property type="term" value="F:hydrolase activity"/>
    <property type="evidence" value="ECO:0007669"/>
    <property type="project" value="UniProtKB-KW"/>
</dbReference>
<feature type="signal peptide" evidence="5">
    <location>
        <begin position="1"/>
        <end position="20"/>
    </location>
</feature>
<dbReference type="EMBL" id="JAYXHS010000002">
    <property type="protein sequence ID" value="MEC5386001.1"/>
    <property type="molecule type" value="Genomic_DNA"/>
</dbReference>
<accession>A0ABU6K382</accession>
<dbReference type="InterPro" id="IPR013783">
    <property type="entry name" value="Ig-like_fold"/>
</dbReference>
<dbReference type="PROSITE" id="PS50853">
    <property type="entry name" value="FN3"/>
    <property type="match status" value="1"/>
</dbReference>
<gene>
    <name evidence="7" type="ORF">VVD49_09710</name>
</gene>
<proteinExistence type="inferred from homology"/>
<evidence type="ECO:0000313" key="7">
    <source>
        <dbReference type="EMBL" id="MEC5386001.1"/>
    </source>
</evidence>
<feature type="domain" description="Fibronectin type-III" evidence="6">
    <location>
        <begin position="146"/>
        <end position="244"/>
    </location>
</feature>
<keyword evidence="5" id="KW-0732">Signal</keyword>
<organism evidence="7 8">
    <name type="scientific">Uliginosibacterium silvisoli</name>
    <dbReference type="NCBI Taxonomy" id="3114758"/>
    <lineage>
        <taxon>Bacteria</taxon>
        <taxon>Pseudomonadati</taxon>
        <taxon>Pseudomonadota</taxon>
        <taxon>Betaproteobacteria</taxon>
        <taxon>Rhodocyclales</taxon>
        <taxon>Zoogloeaceae</taxon>
        <taxon>Uliginosibacterium</taxon>
    </lineage>
</organism>
<comment type="similarity">
    <text evidence="1 4">Belongs to the glycosyl hydrolase 28 family.</text>
</comment>
<evidence type="ECO:0000256" key="3">
    <source>
        <dbReference type="ARBA" id="ARBA00023295"/>
    </source>
</evidence>
<comment type="caution">
    <text evidence="7">The sequence shown here is derived from an EMBL/GenBank/DDBJ whole genome shotgun (WGS) entry which is preliminary data.</text>
</comment>
<evidence type="ECO:0000256" key="4">
    <source>
        <dbReference type="RuleBase" id="RU361169"/>
    </source>
</evidence>
<evidence type="ECO:0000259" key="6">
    <source>
        <dbReference type="PROSITE" id="PS50853"/>
    </source>
</evidence>
<dbReference type="Gene3D" id="2.160.20.10">
    <property type="entry name" value="Single-stranded right-handed beta-helix, Pectin lyase-like"/>
    <property type="match status" value="1"/>
</dbReference>
<dbReference type="Pfam" id="PF00041">
    <property type="entry name" value="fn3"/>
    <property type="match status" value="1"/>
</dbReference>
<evidence type="ECO:0000256" key="5">
    <source>
        <dbReference type="SAM" id="SignalP"/>
    </source>
</evidence>
<dbReference type="InterPro" id="IPR011050">
    <property type="entry name" value="Pectin_lyase_fold/virulence"/>
</dbReference>
<dbReference type="SMART" id="SM00710">
    <property type="entry name" value="PbH1"/>
    <property type="match status" value="5"/>
</dbReference>
<dbReference type="PANTHER" id="PTHR31339">
    <property type="entry name" value="PECTIN LYASE-RELATED"/>
    <property type="match status" value="1"/>
</dbReference>
<dbReference type="SMART" id="SM00060">
    <property type="entry name" value="FN3"/>
    <property type="match status" value="1"/>
</dbReference>
<dbReference type="Pfam" id="PF00295">
    <property type="entry name" value="Glyco_hydro_28"/>
    <property type="match status" value="1"/>
</dbReference>
<dbReference type="InterPro" id="IPR003961">
    <property type="entry name" value="FN3_dom"/>
</dbReference>
<evidence type="ECO:0000256" key="1">
    <source>
        <dbReference type="ARBA" id="ARBA00008834"/>
    </source>
</evidence>
<keyword evidence="8" id="KW-1185">Reference proteome</keyword>
<sequence>MFRKLMIGAAATLTATGAFAATDAPSGYTKCAQTAATCTMSGTHQAAMGKAGVFGYATLTGSFVCQLSTFPDAPSNSTWCSYDPATSSASSSAASSVASSVASSSSSSKSSSSVASSSVASSVASSSVASSVASSSVASSSSALLPPQNVVVPPLAFEDTHITVVWEKPTSYSTVTGYRIYANGVLKGTTSNISWPVGITNQQLYYDITGLTANTAYSIVVRSIDASGAESASSNTVSQTTTATPTVINITASPYNAVAGGTTVNTAAIQKAINACPVGGKVLIPSGTFKSGALYLKSDCTYQIDGVLLGSDAAADYEWGNNRFPLYGTTGFGSVKYPTNYKALLNTCGYYTDWTARTGYVADNLCNGFKNIRITGSGSVAGSSGSSADSANSGYYLSTLAHNQRAAQGGDNATGDSARADLANLQGINGLYIANLKFTLPAMHMLFVARSSNVTFANINANSWPSASSKGIHNGDGIDLSTAYADQLTTSGPVGLLPTNAYIFGSTFDNGDDCINLNAGTSAPGVLAATPVNGVKIFNNYTLHGHGGVVLGSFTAAGFKNIAITENTFNGTEIGLRFKTGTNRGGGIATLTGNDFGVKALDNKVNAIIDDAIVIFADYPDSSFADAPSPGYFHDISITNLTGSVGSSAYAMETDGNSGSEHTNIKMTNVNITGGKGYSIYGVKGAAANTMFTSLKSSAGTFYYDGSLLSSSNFASCSPAPTAK</sequence>
<dbReference type="Proteomes" id="UP001331561">
    <property type="component" value="Unassembled WGS sequence"/>
</dbReference>
<dbReference type="PANTHER" id="PTHR31339:SF9">
    <property type="entry name" value="PLASMIN AND FIBRONECTIN-BINDING PROTEIN A"/>
    <property type="match status" value="1"/>
</dbReference>
<dbReference type="CDD" id="cd00063">
    <property type="entry name" value="FN3"/>
    <property type="match status" value="1"/>
</dbReference>
<dbReference type="InterPro" id="IPR036116">
    <property type="entry name" value="FN3_sf"/>
</dbReference>
<protein>
    <submittedName>
        <fullName evidence="7">Glycosyl hydrolase family 28 protein</fullName>
    </submittedName>
</protein>